<name>A0AAV9GHL2_9PEZI</name>
<organism evidence="4 5">
    <name type="scientific">Podospora aff. communis PSN243</name>
    <dbReference type="NCBI Taxonomy" id="3040156"/>
    <lineage>
        <taxon>Eukaryota</taxon>
        <taxon>Fungi</taxon>
        <taxon>Dikarya</taxon>
        <taxon>Ascomycota</taxon>
        <taxon>Pezizomycotina</taxon>
        <taxon>Sordariomycetes</taxon>
        <taxon>Sordariomycetidae</taxon>
        <taxon>Sordariales</taxon>
        <taxon>Podosporaceae</taxon>
        <taxon>Podospora</taxon>
    </lineage>
</organism>
<evidence type="ECO:0000259" key="2">
    <source>
        <dbReference type="Pfam" id="PF03171"/>
    </source>
</evidence>
<reference evidence="4" key="1">
    <citation type="journal article" date="2023" name="Mol. Phylogenet. Evol.">
        <title>Genome-scale phylogeny and comparative genomics of the fungal order Sordariales.</title>
        <authorList>
            <person name="Hensen N."/>
            <person name="Bonometti L."/>
            <person name="Westerberg I."/>
            <person name="Brannstrom I.O."/>
            <person name="Guillou S."/>
            <person name="Cros-Aarteil S."/>
            <person name="Calhoun S."/>
            <person name="Haridas S."/>
            <person name="Kuo A."/>
            <person name="Mondo S."/>
            <person name="Pangilinan J."/>
            <person name="Riley R."/>
            <person name="LaButti K."/>
            <person name="Andreopoulos B."/>
            <person name="Lipzen A."/>
            <person name="Chen C."/>
            <person name="Yan M."/>
            <person name="Daum C."/>
            <person name="Ng V."/>
            <person name="Clum A."/>
            <person name="Steindorff A."/>
            <person name="Ohm R.A."/>
            <person name="Martin F."/>
            <person name="Silar P."/>
            <person name="Natvig D.O."/>
            <person name="Lalanne C."/>
            <person name="Gautier V."/>
            <person name="Ament-Velasquez S.L."/>
            <person name="Kruys A."/>
            <person name="Hutchinson M.I."/>
            <person name="Powell A.J."/>
            <person name="Barry K."/>
            <person name="Miller A.N."/>
            <person name="Grigoriev I.V."/>
            <person name="Debuchy R."/>
            <person name="Gladieux P."/>
            <person name="Hiltunen Thoren M."/>
            <person name="Johannesson H."/>
        </authorList>
    </citation>
    <scope>NUCLEOTIDE SEQUENCE</scope>
    <source>
        <strain evidence="4">PSN243</strain>
    </source>
</reference>
<dbReference type="AlphaFoldDB" id="A0AAV9GHL2"/>
<feature type="domain" description="Isopenicillin N synthase-like Fe(2+) 2OG dioxygenase" evidence="2">
    <location>
        <begin position="189"/>
        <end position="301"/>
    </location>
</feature>
<dbReference type="PANTHER" id="PTHR47990">
    <property type="entry name" value="2-OXOGLUTARATE (2OG) AND FE(II)-DEPENDENT OXYGENASE SUPERFAMILY PROTEIN-RELATED"/>
    <property type="match status" value="1"/>
</dbReference>
<proteinExistence type="inferred from homology"/>
<evidence type="ECO:0000259" key="3">
    <source>
        <dbReference type="Pfam" id="PF14226"/>
    </source>
</evidence>
<evidence type="ECO:0000313" key="4">
    <source>
        <dbReference type="EMBL" id="KAK4447659.1"/>
    </source>
</evidence>
<protein>
    <submittedName>
        <fullName evidence="4">Clavaminate synthase-like protein</fullName>
    </submittedName>
</protein>
<dbReference type="InterPro" id="IPR026992">
    <property type="entry name" value="DIOX_N"/>
</dbReference>
<evidence type="ECO:0000256" key="1">
    <source>
        <dbReference type="ARBA" id="ARBA00008056"/>
    </source>
</evidence>
<dbReference type="Gene3D" id="2.60.120.330">
    <property type="entry name" value="B-lactam Antibiotic, Isopenicillin N Synthase, Chain"/>
    <property type="match status" value="1"/>
</dbReference>
<comment type="caution">
    <text evidence="4">The sequence shown here is derived from an EMBL/GenBank/DDBJ whole genome shotgun (WGS) entry which is preliminary data.</text>
</comment>
<reference evidence="4" key="2">
    <citation type="submission" date="2023-05" db="EMBL/GenBank/DDBJ databases">
        <authorList>
            <consortium name="Lawrence Berkeley National Laboratory"/>
            <person name="Steindorff A."/>
            <person name="Hensen N."/>
            <person name="Bonometti L."/>
            <person name="Westerberg I."/>
            <person name="Brannstrom I.O."/>
            <person name="Guillou S."/>
            <person name="Cros-Aarteil S."/>
            <person name="Calhoun S."/>
            <person name="Haridas S."/>
            <person name="Kuo A."/>
            <person name="Mondo S."/>
            <person name="Pangilinan J."/>
            <person name="Riley R."/>
            <person name="Labutti K."/>
            <person name="Andreopoulos B."/>
            <person name="Lipzen A."/>
            <person name="Chen C."/>
            <person name="Yanf M."/>
            <person name="Daum C."/>
            <person name="Ng V."/>
            <person name="Clum A."/>
            <person name="Ohm R."/>
            <person name="Martin F."/>
            <person name="Silar P."/>
            <person name="Natvig D."/>
            <person name="Lalanne C."/>
            <person name="Gautier V."/>
            <person name="Ament-Velasquez S.L."/>
            <person name="Kruys A."/>
            <person name="Hutchinson M.I."/>
            <person name="Powell A.J."/>
            <person name="Barry K."/>
            <person name="Miller A.N."/>
            <person name="Grigoriev I.V."/>
            <person name="Debuchy R."/>
            <person name="Gladieux P."/>
            <person name="Thoren M.H."/>
            <person name="Johannesson H."/>
        </authorList>
    </citation>
    <scope>NUCLEOTIDE SEQUENCE</scope>
    <source>
        <strain evidence="4">PSN243</strain>
    </source>
</reference>
<feature type="domain" description="Non-haem dioxygenase N-terminal" evidence="3">
    <location>
        <begin position="6"/>
        <end position="137"/>
    </location>
</feature>
<dbReference type="InterPro" id="IPR044861">
    <property type="entry name" value="IPNS-like_FE2OG_OXY"/>
</dbReference>
<dbReference type="Proteomes" id="UP001321760">
    <property type="component" value="Unassembled WGS sequence"/>
</dbReference>
<comment type="similarity">
    <text evidence="1">Belongs to the iron/ascorbate-dependent oxidoreductase family.</text>
</comment>
<dbReference type="EMBL" id="MU865948">
    <property type="protein sequence ID" value="KAK4447659.1"/>
    <property type="molecule type" value="Genomic_DNA"/>
</dbReference>
<evidence type="ECO:0000313" key="5">
    <source>
        <dbReference type="Proteomes" id="UP001321760"/>
    </source>
</evidence>
<dbReference type="InterPro" id="IPR050231">
    <property type="entry name" value="Iron_ascorbate_oxido_reductase"/>
</dbReference>
<sequence>MNTTPIPTVDMSTFSCELHKSTTPTAAHLKAARDLVATLHRFGFVNITGHGLSNQEITDMFAWSKKMFDLPFQEKMIAPHPDGPIPHRGYSMVGREKVYARDDIKGDSVGVQEGGKELKESYEIGSEQDDQQTNIWLPEDVLPGFRPYMSNLYERLANLGEAVLNAIAVGLSMSSEEHDALMQMCSRQNCHLRLLHYPAIPKESLQNEGVSRLTPHTDWSSFTILFQHQSDELELLDPKTKQYLRASPPEGALTLNVSDMLQRFTNGYFISALHRVPVPSANDVTDTGVPARYSVPFFVAPHPSQLVQTLPRFVSAEKPARYEPIRFQDYDALAAKYTYREGQEE</sequence>
<dbReference type="InterPro" id="IPR027443">
    <property type="entry name" value="IPNS-like_sf"/>
</dbReference>
<gene>
    <name evidence="4" type="ORF">QBC34DRAFT_409247</name>
</gene>
<accession>A0AAV9GHL2</accession>
<dbReference type="Pfam" id="PF14226">
    <property type="entry name" value="DIOX_N"/>
    <property type="match status" value="1"/>
</dbReference>
<dbReference type="SUPFAM" id="SSF51197">
    <property type="entry name" value="Clavaminate synthase-like"/>
    <property type="match status" value="1"/>
</dbReference>
<dbReference type="Pfam" id="PF03171">
    <property type="entry name" value="2OG-FeII_Oxy"/>
    <property type="match status" value="1"/>
</dbReference>
<keyword evidence="5" id="KW-1185">Reference proteome</keyword>